<dbReference type="SUPFAM" id="SSF50249">
    <property type="entry name" value="Nucleic acid-binding proteins"/>
    <property type="match status" value="1"/>
</dbReference>
<dbReference type="InterPro" id="IPR006196">
    <property type="entry name" value="RNA-binding_domain_S1_IF1"/>
</dbReference>
<dbReference type="GO" id="GO:0003743">
    <property type="term" value="F:translation initiation factor activity"/>
    <property type="evidence" value="ECO:0007669"/>
    <property type="project" value="InterPro"/>
</dbReference>
<proteinExistence type="predicted"/>
<evidence type="ECO:0000256" key="1">
    <source>
        <dbReference type="SAM" id="MobiDB-lite"/>
    </source>
</evidence>
<dbReference type="Gene3D" id="2.40.50.140">
    <property type="entry name" value="Nucleic acid-binding proteins"/>
    <property type="match status" value="1"/>
</dbReference>
<dbReference type="EMBL" id="MN740249">
    <property type="protein sequence ID" value="QHT95981.1"/>
    <property type="molecule type" value="Genomic_DNA"/>
</dbReference>
<accession>A0A6C0IRZ0</accession>
<dbReference type="GO" id="GO:0003723">
    <property type="term" value="F:RNA binding"/>
    <property type="evidence" value="ECO:0007669"/>
    <property type="project" value="InterPro"/>
</dbReference>
<evidence type="ECO:0000259" key="2">
    <source>
        <dbReference type="PROSITE" id="PS50832"/>
    </source>
</evidence>
<dbReference type="Pfam" id="PF01176">
    <property type="entry name" value="eIF-1a"/>
    <property type="match status" value="1"/>
</dbReference>
<organism evidence="3">
    <name type="scientific">viral metagenome</name>
    <dbReference type="NCBI Taxonomy" id="1070528"/>
    <lineage>
        <taxon>unclassified sequences</taxon>
        <taxon>metagenomes</taxon>
        <taxon>organismal metagenomes</taxon>
    </lineage>
</organism>
<dbReference type="PANTHER" id="PTHR21668">
    <property type="entry name" value="EIF-1A"/>
    <property type="match status" value="1"/>
</dbReference>
<reference evidence="3" key="1">
    <citation type="journal article" date="2020" name="Nature">
        <title>Giant virus diversity and host interactions through global metagenomics.</title>
        <authorList>
            <person name="Schulz F."/>
            <person name="Roux S."/>
            <person name="Paez-Espino D."/>
            <person name="Jungbluth S."/>
            <person name="Walsh D.A."/>
            <person name="Denef V.J."/>
            <person name="McMahon K.D."/>
            <person name="Konstantinidis K.T."/>
            <person name="Eloe-Fadrosh E.A."/>
            <person name="Kyrpides N.C."/>
            <person name="Woyke T."/>
        </authorList>
    </citation>
    <scope>NUCLEOTIDE SEQUENCE</scope>
    <source>
        <strain evidence="3">GVMAG-M-3300024301-20</strain>
    </source>
</reference>
<protein>
    <recommendedName>
        <fullName evidence="2">S1-like domain-containing protein</fullName>
    </recommendedName>
</protein>
<dbReference type="SMART" id="SM00652">
    <property type="entry name" value="eIF1a"/>
    <property type="match status" value="1"/>
</dbReference>
<sequence length="205" mass="23609">MVKNTHGGNGHKKFARKHTTNKPNNRLRVALEEGEEYAIVTKMLGNNMFHCHCIDNTSRLGHIRGKFAGRGKRDNMISCGTWVLIGVREWDLDKQQDTSGKGKLQQCDLLEVYTESDKDYLKDTIDADWIILINNDVTRNKTPNDNGNNLDDDAFKFVTEKDMDRQRFIEEMKSEATEKISLKIQESNIPKYNDDNDDEVNIDDI</sequence>
<dbReference type="PROSITE" id="PS50832">
    <property type="entry name" value="S1_IF1_TYPE"/>
    <property type="match status" value="1"/>
</dbReference>
<feature type="compositionally biased region" description="Basic residues" evidence="1">
    <location>
        <begin position="9"/>
        <end position="20"/>
    </location>
</feature>
<dbReference type="InterPro" id="IPR012340">
    <property type="entry name" value="NA-bd_OB-fold"/>
</dbReference>
<feature type="region of interest" description="Disordered" evidence="1">
    <location>
        <begin position="1"/>
        <end position="25"/>
    </location>
</feature>
<evidence type="ECO:0000313" key="3">
    <source>
        <dbReference type="EMBL" id="QHT95981.1"/>
    </source>
</evidence>
<dbReference type="AlphaFoldDB" id="A0A6C0IRZ0"/>
<feature type="domain" description="S1-like" evidence="2">
    <location>
        <begin position="25"/>
        <end position="114"/>
    </location>
</feature>
<name>A0A6C0IRZ0_9ZZZZ</name>
<dbReference type="InterPro" id="IPR001253">
    <property type="entry name" value="TIF_eIF-1A"/>
</dbReference>